<evidence type="ECO:0000313" key="1">
    <source>
        <dbReference type="EMBL" id="MBE6512158.1"/>
    </source>
</evidence>
<proteinExistence type="predicted"/>
<comment type="caution">
    <text evidence="1">The sequence shown here is derived from an EMBL/GenBank/DDBJ whole genome shotgun (WGS) entry which is preliminary data.</text>
</comment>
<organism evidence="1 2">
    <name type="scientific">Methanobrevibacter olleyae</name>
    <dbReference type="NCBI Taxonomy" id="294671"/>
    <lineage>
        <taxon>Archaea</taxon>
        <taxon>Methanobacteriati</taxon>
        <taxon>Methanobacteriota</taxon>
        <taxon>Methanomada group</taxon>
        <taxon>Methanobacteria</taxon>
        <taxon>Methanobacteriales</taxon>
        <taxon>Methanobacteriaceae</taxon>
        <taxon>Methanobrevibacter</taxon>
    </lineage>
</organism>
<accession>A0A8T3VUQ6</accession>
<name>A0A8T3VUQ6_METOL</name>
<dbReference type="Proteomes" id="UP000732619">
    <property type="component" value="Unassembled WGS sequence"/>
</dbReference>
<protein>
    <submittedName>
        <fullName evidence="1">Uncharacterized protein</fullName>
    </submittedName>
</protein>
<dbReference type="EMBL" id="SUTG01000009">
    <property type="protein sequence ID" value="MBE6512158.1"/>
    <property type="molecule type" value="Genomic_DNA"/>
</dbReference>
<sequence length="59" mass="7222">MTSKESDEKRVTIVIDKNLDYKFRKMASQKFRFEPKWYSKAMEEAVNLWIEDNINENFE</sequence>
<reference evidence="1" key="1">
    <citation type="submission" date="2019-04" db="EMBL/GenBank/DDBJ databases">
        <title>Evolution of Biomass-Degrading Anaerobic Consortia Revealed by Metagenomics.</title>
        <authorList>
            <person name="Peng X."/>
        </authorList>
    </citation>
    <scope>NUCLEOTIDE SEQUENCE</scope>
    <source>
        <strain evidence="1">SIG14</strain>
    </source>
</reference>
<dbReference type="AlphaFoldDB" id="A0A8T3VUQ6"/>
<gene>
    <name evidence="1" type="ORF">E7Z75_03255</name>
</gene>
<evidence type="ECO:0000313" key="2">
    <source>
        <dbReference type="Proteomes" id="UP000732619"/>
    </source>
</evidence>